<reference evidence="3" key="1">
    <citation type="submission" date="2021-05" db="EMBL/GenBank/DDBJ databases">
        <title>The genome of the haptophyte Pavlova lutheri (Diacronema luteri, Pavlovales) - a model for lipid biosynthesis in eukaryotic algae.</title>
        <authorList>
            <person name="Hulatt C.J."/>
            <person name="Posewitz M.C."/>
        </authorList>
    </citation>
    <scope>NUCLEOTIDE SEQUENCE</scope>
    <source>
        <strain evidence="3">NIVA-4/92</strain>
    </source>
</reference>
<name>A0A8J6C837_DIALT</name>
<proteinExistence type="predicted"/>
<keyword evidence="2" id="KW-0732">Signal</keyword>
<comment type="caution">
    <text evidence="3">The sequence shown here is derived from an EMBL/GenBank/DDBJ whole genome shotgun (WGS) entry which is preliminary data.</text>
</comment>
<feature type="compositionally biased region" description="Basic and acidic residues" evidence="1">
    <location>
        <begin position="378"/>
        <end position="391"/>
    </location>
</feature>
<sequence>MCRWAPLVVLLAARVAGDAEEALPEVEPSVLHGWHSAIRDEAGRQYDFVSPYAQLARAGAHGGAAPAAPRFKVIALERGDGAAEGEAELVARVVVDGTDGQTDGADGVNGAELREMLTAALGAEQADALLAAAGMRARAHPPLPELQPDVPLSAVITAIGASLGARTAAARPARRAGDDTARARRGVAVTTSELTARMEAVQAQAHPHVRGADGGGALAAAGSRTAAAATTTAAAAAAGGEGGGGGGAREPLVRAALRTPTPAVAPAMAGAQQPAPAGGDGDDGAFARRLEHATADALRALERELREQRDVLDGKLRAIKERRARLHAHAGAPGARRPSRAGGGEEAEEGEEDDGRGGELGAVLRAFLGAATGPGVPPHDDAAAADADRPSRAKGGGLFAELAASIAADLVRDGAAARRAAAKRGRAPPRSGEREAEPEDEGG</sequence>
<protein>
    <submittedName>
        <fullName evidence="3">Uncharacterized protein</fullName>
    </submittedName>
</protein>
<feature type="region of interest" description="Disordered" evidence="1">
    <location>
        <begin position="324"/>
        <end position="358"/>
    </location>
</feature>
<feature type="signal peptide" evidence="2">
    <location>
        <begin position="1"/>
        <end position="19"/>
    </location>
</feature>
<dbReference type="Proteomes" id="UP000751190">
    <property type="component" value="Unassembled WGS sequence"/>
</dbReference>
<dbReference type="EMBL" id="JAGTXO010000057">
    <property type="protein sequence ID" value="KAG8458123.1"/>
    <property type="molecule type" value="Genomic_DNA"/>
</dbReference>
<feature type="region of interest" description="Disordered" evidence="1">
    <location>
        <begin position="370"/>
        <end position="394"/>
    </location>
</feature>
<feature type="region of interest" description="Disordered" evidence="1">
    <location>
        <begin position="414"/>
        <end position="443"/>
    </location>
</feature>
<evidence type="ECO:0000256" key="1">
    <source>
        <dbReference type="SAM" id="MobiDB-lite"/>
    </source>
</evidence>
<dbReference type="OrthoDB" id="10685606at2759"/>
<accession>A0A8J6C837</accession>
<organism evidence="3 4">
    <name type="scientific">Diacronema lutheri</name>
    <name type="common">Unicellular marine alga</name>
    <name type="synonym">Monochrysis lutheri</name>
    <dbReference type="NCBI Taxonomy" id="2081491"/>
    <lineage>
        <taxon>Eukaryota</taxon>
        <taxon>Haptista</taxon>
        <taxon>Haptophyta</taxon>
        <taxon>Pavlovophyceae</taxon>
        <taxon>Pavlovales</taxon>
        <taxon>Pavlovaceae</taxon>
        <taxon>Diacronema</taxon>
    </lineage>
</organism>
<gene>
    <name evidence="3" type="ORF">KFE25_012783</name>
</gene>
<feature type="compositionally biased region" description="Acidic residues" evidence="1">
    <location>
        <begin position="345"/>
        <end position="354"/>
    </location>
</feature>
<feature type="chain" id="PRO_5035296291" evidence="2">
    <location>
        <begin position="20"/>
        <end position="443"/>
    </location>
</feature>
<evidence type="ECO:0000256" key="2">
    <source>
        <dbReference type="SAM" id="SignalP"/>
    </source>
</evidence>
<evidence type="ECO:0000313" key="3">
    <source>
        <dbReference type="EMBL" id="KAG8458123.1"/>
    </source>
</evidence>
<keyword evidence="4" id="KW-1185">Reference proteome</keyword>
<evidence type="ECO:0000313" key="4">
    <source>
        <dbReference type="Proteomes" id="UP000751190"/>
    </source>
</evidence>
<dbReference type="AlphaFoldDB" id="A0A8J6C837"/>